<dbReference type="SMART" id="SM00015">
    <property type="entry name" value="IQ"/>
    <property type="match status" value="3"/>
</dbReference>
<keyword evidence="3" id="KW-1185">Reference proteome</keyword>
<dbReference type="Proteomes" id="UP000030762">
    <property type="component" value="Unassembled WGS sequence"/>
</dbReference>
<dbReference type="GeneID" id="19948418"/>
<dbReference type="Gene3D" id="1.20.5.190">
    <property type="match status" value="1"/>
</dbReference>
<dbReference type="EMBL" id="JH767153">
    <property type="protein sequence ID" value="EQC34891.1"/>
    <property type="molecule type" value="Genomic_DNA"/>
</dbReference>
<evidence type="ECO:0000256" key="1">
    <source>
        <dbReference type="SAM" id="MobiDB-lite"/>
    </source>
</evidence>
<organism evidence="2 3">
    <name type="scientific">Saprolegnia diclina (strain VS20)</name>
    <dbReference type="NCBI Taxonomy" id="1156394"/>
    <lineage>
        <taxon>Eukaryota</taxon>
        <taxon>Sar</taxon>
        <taxon>Stramenopiles</taxon>
        <taxon>Oomycota</taxon>
        <taxon>Saprolegniomycetes</taxon>
        <taxon>Saprolegniales</taxon>
        <taxon>Saprolegniaceae</taxon>
        <taxon>Saprolegnia</taxon>
    </lineage>
</organism>
<dbReference type="PROSITE" id="PS51450">
    <property type="entry name" value="LRR"/>
    <property type="match status" value="1"/>
</dbReference>
<dbReference type="Pfam" id="PF00612">
    <property type="entry name" value="IQ"/>
    <property type="match status" value="2"/>
</dbReference>
<dbReference type="VEuPathDB" id="FungiDB:SDRG_07691"/>
<dbReference type="InterPro" id="IPR001611">
    <property type="entry name" value="Leu-rich_rpt"/>
</dbReference>
<evidence type="ECO:0000313" key="3">
    <source>
        <dbReference type="Proteomes" id="UP000030762"/>
    </source>
</evidence>
<dbReference type="PROSITE" id="PS50096">
    <property type="entry name" value="IQ"/>
    <property type="match status" value="1"/>
</dbReference>
<dbReference type="PANTHER" id="PTHR46723">
    <property type="entry name" value="LEUCINE-RICH REPEAT AND IQ DOMAIN-CONTAINING PROTEIN 3"/>
    <property type="match status" value="1"/>
</dbReference>
<proteinExistence type="predicted"/>
<dbReference type="OrthoDB" id="676979at2759"/>
<sequence>MLPSELDATRPLSGVATTALLATSDVEASRPSDDAYLTVLRDRESTPEGPVKLYVLQLHGQNVSSIDEVFTSTSPRHLVALYLQHNVIGAIDALLVCAKTLRVLNLASNVLTSLPGGSFWAAFSLLSVLDVSDNYIAKWRDVAGLEAATSLELLRLAGNPIALLEASRTVIVNRLSFLRALDAYVVTDEERIQQAQFGPRFSALHASMRCTLWTPWEATPLAVDVTVRIALCKTLSSLHRQCERNSPVLILQRVYRGYRARKYGLGTFRSMLAAVRRIQRLFRGWAFRCYLMRQLCLVVADHGDDDLLVSTLQKQKLRAIPKIMSVWLRRRRIYLRNKAALRIKHFLCAAVAEIQAMRARLLTSPWTLAIVCTPASLPLVLAVAKIAAHREHYALGVPVRALTNRVVATGPRVLRPSGYHFHQVFAQLRRPRSLAHSACVLTKCDDTVLLASQLRLLREDAEQLATLRPRKTTPLQRQHLAALRHEVAQRIRLVDATLRSTLQARASRLKGQTRKRSIRIRARGVQQPKHVTPTRRALPPPTTYETLLSFVPTSFAMYWRMLHLLRHSHCYDDVVLRLYSHDDVRRLAAATRIQSVYRSYSTRQRTQFDAVFLQARATLCLQRWWRNTLYLYRGLTQWTQCLRTVAAIDSNVLYVEERVLTLLRTPRMLEMVMSSLPARTSHHWRFKFTHKALHLPITLEESLSRLPEDEQLQYLNTFLVDNGLVRVGFPVWMPSTPFHEIVGREEKYTSHDQASHLFSIGVHEAPANDVFPKPPLSSCDPLFGRFQTCLDVVADSHALWNHAEADTVPMAWGNMCGVPLVKLEFGSVQEARHRAVLLLLKTYDARTQTYARLFTYSMLRYLWLDKPTRLRTGHVFSSHWQALRLALPSRWGTFYREPKPSSVATNRDRRRCPTSHLARLAGLSDQPLLDLLLVQPPPVPPTPAEDDGDNDTASLSTLAPDVVPANVYMSAHPPRDLQELKEQQAQGIRLETAYAEAALRSVAIEELQEKQLQVALQHTPRPPPPMVTEVAARNRHEKLQAKMRAVEGAVALHRRDQERANQTLHRMRLTERAAEARAIDERIGHCERAAAIAAQKVAVDAALQRNAYEQQQRLLLQQQNRAVQAALSTRKKALRGFAQRFGQQTVRLTRLQAQDDRDDVRATQSTLPVLLAADTKHKLATLRESEQTKRSFAFVERQKARIEQRDEIREALETQALQDDYRRQDLRDRITREKKIRAHLRDDAKRSKNHNLDRVSL</sequence>
<reference evidence="2 3" key="1">
    <citation type="submission" date="2012-04" db="EMBL/GenBank/DDBJ databases">
        <title>The Genome Sequence of Saprolegnia declina VS20.</title>
        <authorList>
            <consortium name="The Broad Institute Genome Sequencing Platform"/>
            <person name="Russ C."/>
            <person name="Nusbaum C."/>
            <person name="Tyler B."/>
            <person name="van West P."/>
            <person name="Dieguez-Uribeondo J."/>
            <person name="de Bruijn I."/>
            <person name="Tripathy S."/>
            <person name="Jiang R."/>
            <person name="Young S.K."/>
            <person name="Zeng Q."/>
            <person name="Gargeya S."/>
            <person name="Fitzgerald M."/>
            <person name="Haas B."/>
            <person name="Abouelleil A."/>
            <person name="Alvarado L."/>
            <person name="Arachchi H.M."/>
            <person name="Berlin A."/>
            <person name="Chapman S.B."/>
            <person name="Goldberg J."/>
            <person name="Griggs A."/>
            <person name="Gujja S."/>
            <person name="Hansen M."/>
            <person name="Howarth C."/>
            <person name="Imamovic A."/>
            <person name="Larimer J."/>
            <person name="McCowen C."/>
            <person name="Montmayeur A."/>
            <person name="Murphy C."/>
            <person name="Neiman D."/>
            <person name="Pearson M."/>
            <person name="Priest M."/>
            <person name="Roberts A."/>
            <person name="Saif S."/>
            <person name="Shea T."/>
            <person name="Sisk P."/>
            <person name="Sykes S."/>
            <person name="Wortman J."/>
            <person name="Nusbaum C."/>
            <person name="Birren B."/>
        </authorList>
    </citation>
    <scope>NUCLEOTIDE SEQUENCE [LARGE SCALE GENOMIC DNA]</scope>
    <source>
        <strain evidence="2 3">VS20</strain>
    </source>
</reference>
<dbReference type="RefSeq" id="XP_008611763.1">
    <property type="nucleotide sequence ID" value="XM_008613541.1"/>
</dbReference>
<gene>
    <name evidence="2" type="ORF">SDRG_07691</name>
</gene>
<dbReference type="InterPro" id="IPR032675">
    <property type="entry name" value="LRR_dom_sf"/>
</dbReference>
<feature type="region of interest" description="Disordered" evidence="1">
    <location>
        <begin position="935"/>
        <end position="956"/>
    </location>
</feature>
<dbReference type="InParanoid" id="T0QJJ5"/>
<name>T0QJJ5_SAPDV</name>
<dbReference type="SUPFAM" id="SSF52058">
    <property type="entry name" value="L domain-like"/>
    <property type="match status" value="1"/>
</dbReference>
<dbReference type="eggNOG" id="KOG0531">
    <property type="taxonomic scope" value="Eukaryota"/>
</dbReference>
<dbReference type="InterPro" id="IPR000048">
    <property type="entry name" value="IQ_motif_EF-hand-BS"/>
</dbReference>
<evidence type="ECO:0000313" key="2">
    <source>
        <dbReference type="EMBL" id="EQC34891.1"/>
    </source>
</evidence>
<dbReference type="Gene3D" id="3.80.10.10">
    <property type="entry name" value="Ribonuclease Inhibitor"/>
    <property type="match status" value="1"/>
</dbReference>
<dbReference type="InterPro" id="IPR052859">
    <property type="entry name" value="LRR-IQ_domain_protein"/>
</dbReference>
<dbReference type="AlphaFoldDB" id="T0QJJ5"/>
<dbReference type="STRING" id="1156394.T0QJJ5"/>
<dbReference type="OMA" id="MNPFREF"/>
<dbReference type="CDD" id="cd23767">
    <property type="entry name" value="IQCD"/>
    <property type="match status" value="1"/>
</dbReference>
<dbReference type="PANTHER" id="PTHR46723:SF1">
    <property type="entry name" value="LEUCINE-RICH REPEAT AND IQ DOMAIN-CONTAINING PROTEIN 3"/>
    <property type="match status" value="1"/>
</dbReference>
<protein>
    <submittedName>
        <fullName evidence="2">Uncharacterized protein</fullName>
    </submittedName>
</protein>
<accession>T0QJJ5</accession>